<reference evidence="8" key="9">
    <citation type="submission" date="2023-10" db="EMBL/GenBank/DDBJ databases">
        <title>Pathogen: clinical or host-associated sample.</title>
        <authorList>
            <person name="Hergert J."/>
            <person name="Casey R."/>
            <person name="Wagner J."/>
            <person name="Young E.L."/>
            <person name="Oakeson K.F."/>
        </authorList>
    </citation>
    <scope>NUCLEOTIDE SEQUENCE</scope>
    <source>
        <strain evidence="8">2021CK-01020</strain>
    </source>
</reference>
<dbReference type="EMBL" id="WOAD01000001">
    <property type="protein sequence ID" value="MUI33434.1"/>
    <property type="molecule type" value="Genomic_DNA"/>
</dbReference>
<dbReference type="RefSeq" id="WP_003122824.1">
    <property type="nucleotide sequence ID" value="NZ_AP014622.1"/>
</dbReference>
<dbReference type="EMBL" id="WXZT01000014">
    <property type="protein sequence ID" value="MZZ14458.1"/>
    <property type="molecule type" value="Genomic_DNA"/>
</dbReference>
<dbReference type="Proteomes" id="UP001297540">
    <property type="component" value="Chromosome"/>
</dbReference>
<evidence type="ECO:0000259" key="1">
    <source>
        <dbReference type="Pfam" id="PF08980"/>
    </source>
</evidence>
<evidence type="ECO:0000313" key="4">
    <source>
        <dbReference type="EMBL" id="OTI57664.1"/>
    </source>
</evidence>
<dbReference type="EMBL" id="NFFZ01000016">
    <property type="protein sequence ID" value="OTI57664.1"/>
    <property type="molecule type" value="Genomic_DNA"/>
</dbReference>
<dbReference type="SMR" id="A0A0A8RQM7"/>
<dbReference type="Proteomes" id="UP000644192">
    <property type="component" value="Unassembled WGS sequence"/>
</dbReference>
<reference evidence="3" key="7">
    <citation type="submission" date="2020-01" db="EMBL/GenBank/DDBJ databases">
        <title>Bacteria Cultured from War Wounds Associated with the Conflict in Eastern Ukraine.</title>
        <authorList>
            <person name="Snesrud E."/>
            <person name="Galac M.R."/>
            <person name="Mc Gann P."/>
            <person name="Valentine K."/>
            <person name="Viacheslav K."/>
        </authorList>
    </citation>
    <scope>NUCLEOTIDE SEQUENCE</scope>
    <source>
        <strain evidence="3">VNMU148</strain>
    </source>
</reference>
<dbReference type="OMA" id="PSSGFWN"/>
<evidence type="ECO:0000313" key="10">
    <source>
        <dbReference type="Proteomes" id="UP000253594"/>
    </source>
</evidence>
<dbReference type="InterPro" id="IPR036488">
    <property type="entry name" value="DUF1883-like_sf"/>
</dbReference>
<dbReference type="EMBL" id="NSNE01000002">
    <property type="protein sequence ID" value="RPM21816.1"/>
    <property type="molecule type" value="Genomic_DNA"/>
</dbReference>
<proteinExistence type="predicted"/>
<dbReference type="AlphaFoldDB" id="A0A0A8RQM7"/>
<evidence type="ECO:0000313" key="7">
    <source>
        <dbReference type="EMBL" id="RPM21816.1"/>
    </source>
</evidence>
<evidence type="ECO:0000313" key="3">
    <source>
        <dbReference type="EMBL" id="MZZ14458.1"/>
    </source>
</evidence>
<dbReference type="eggNOG" id="ENOG503329W">
    <property type="taxonomic scope" value="Bacteria"/>
</dbReference>
<accession>A0A0A8RQM7</accession>
<dbReference type="Proteomes" id="UP000270834">
    <property type="component" value="Unassembled WGS sequence"/>
</dbReference>
<dbReference type="Pfam" id="PF08980">
    <property type="entry name" value="DUF1883"/>
    <property type="match status" value="1"/>
</dbReference>
<reference evidence="8" key="8">
    <citation type="submission" date="2023-06" db="EMBL/GenBank/DDBJ databases">
        <authorList>
            <consortium name="Clinical and Environmental Microbiology Branch: Whole genome sequencing antimicrobial resistance pathogens in the healthcare setting"/>
        </authorList>
    </citation>
    <scope>NUCLEOTIDE SEQUENCE</scope>
    <source>
        <strain evidence="8">2021CK-01020</strain>
    </source>
</reference>
<dbReference type="EMBL" id="RBSQ01000181">
    <property type="protein sequence ID" value="RMS63323.1"/>
    <property type="molecule type" value="Genomic_DNA"/>
</dbReference>
<dbReference type="Gene3D" id="4.10.1210.10">
    <property type="entry name" value="Atu1913-like"/>
    <property type="match status" value="1"/>
</dbReference>
<reference evidence="4 9" key="1">
    <citation type="submission" date="2017-05" db="EMBL/GenBank/DDBJ databases">
        <authorList>
            <person name="Song R."/>
            <person name="Chenine A.L."/>
            <person name="Ruprecht R.M."/>
        </authorList>
    </citation>
    <scope>NUCLEOTIDE SEQUENCE [LARGE SCALE GENOMIC DNA]</scope>
    <source>
        <strain evidence="4 9">S567_C10_BS</strain>
    </source>
</reference>
<dbReference type="Proteomes" id="UP000194857">
    <property type="component" value="Unassembled WGS sequence"/>
</dbReference>
<dbReference type="EMBL" id="CP136986">
    <property type="protein sequence ID" value="WOS75084.1"/>
    <property type="molecule type" value="Genomic_DNA"/>
</dbReference>
<reference evidence="7 12" key="5">
    <citation type="submission" date="2019-01" db="EMBL/GenBank/DDBJ databases">
        <title>The Pseudomonas aeruginosa pan-genome provides new insights on its population structure, horizontal gene transfer and pathogenicity.</title>
        <authorList>
            <person name="Freschi L."/>
            <person name="Vincent A.T."/>
            <person name="Jeukens J."/>
            <person name="Emond-Rheault J.-G."/>
            <person name="Kukavica-Ibrulj I."/>
            <person name="Dupont M.-J."/>
            <person name="Charette S.J."/>
            <person name="Boyle B."/>
            <person name="Levesque R.C."/>
        </authorList>
    </citation>
    <scope>NUCLEOTIDE SEQUENCE [LARGE SCALE GENOMIC DNA]</scope>
    <source>
        <strain evidence="7 12">PA-W36</strain>
    </source>
</reference>
<gene>
    <name evidence="6" type="ORF">ALP65_02314</name>
    <name evidence="4" type="ORF">CAZ10_25915</name>
    <name evidence="5" type="ORF">DT376_24590</name>
    <name evidence="2" type="ORF">GNQ48_00315</name>
    <name evidence="3" type="ORF">GUL26_19585</name>
    <name evidence="7" type="ORF">IPC1295_06020</name>
    <name evidence="8" type="ORF">L4V69_21495</name>
</gene>
<dbReference type="InterPro" id="IPR015073">
    <property type="entry name" value="DUF1883"/>
</dbReference>
<reference evidence="7 12" key="2">
    <citation type="submission" date="2017-08" db="EMBL/GenBank/DDBJ databases">
        <authorList>
            <person name="Feschi L."/>
            <person name="Jeukens J."/>
            <person name="Emond-Rheault J.-G."/>
            <person name="Kukavica-Ibrulj I."/>
            <person name="Boyle B."/>
            <person name="Levesque R.C."/>
        </authorList>
    </citation>
    <scope>NUCLEOTIDE SEQUENCE [LARGE SCALE GENOMIC DNA]</scope>
    <source>
        <strain evidence="7 12">PA-W36</strain>
    </source>
</reference>
<dbReference type="Proteomes" id="UP000433532">
    <property type="component" value="Unassembled WGS sequence"/>
</dbReference>
<evidence type="ECO:0000313" key="11">
    <source>
        <dbReference type="Proteomes" id="UP000270834"/>
    </source>
</evidence>
<reference evidence="5 10" key="3">
    <citation type="submission" date="2018-07" db="EMBL/GenBank/DDBJ databases">
        <title>Mechanisms of high-level aminoglycoside resistance among Gram-negative pathogens in Brazil.</title>
        <authorList>
            <person name="Ballaben A.S."/>
            <person name="Darini A.L.C."/>
            <person name="Doi Y."/>
        </authorList>
    </citation>
    <scope>NUCLEOTIDE SEQUENCE [LARGE SCALE GENOMIC DNA]</scope>
    <source>
        <strain evidence="5 10">B2-305</strain>
    </source>
</reference>
<reference evidence="2 13" key="6">
    <citation type="submission" date="2019-11" db="EMBL/GenBank/DDBJ databases">
        <title>Genomes of ocular Pseudomonas aeruginosa isolates.</title>
        <authorList>
            <person name="Khan M."/>
            <person name="Rice S.A."/>
            <person name="Willcox M.D.P."/>
            <person name="Stapleton F."/>
        </authorList>
    </citation>
    <scope>NUCLEOTIDE SEQUENCE [LARGE SCALE GENOMIC DNA]</scope>
    <source>
        <strain evidence="2 13">PA221</strain>
    </source>
</reference>
<evidence type="ECO:0000313" key="12">
    <source>
        <dbReference type="Proteomes" id="UP000284767"/>
    </source>
</evidence>
<evidence type="ECO:0000313" key="6">
    <source>
        <dbReference type="EMBL" id="RMS63323.1"/>
    </source>
</evidence>
<dbReference type="Proteomes" id="UP000284767">
    <property type="component" value="Unassembled WGS sequence"/>
</dbReference>
<reference evidence="6 11" key="4">
    <citation type="submission" date="2018-08" db="EMBL/GenBank/DDBJ databases">
        <title>Recombination of ecologically and evolutionarily significant loci maintains genetic cohesion in the Pseudomonas syringae species complex.</title>
        <authorList>
            <person name="Dillon M."/>
            <person name="Thakur S."/>
            <person name="Almeida R.N.D."/>
            <person name="Weir B.S."/>
            <person name="Guttman D.S."/>
        </authorList>
    </citation>
    <scope>NUCLEOTIDE SEQUENCE [LARGE SCALE GENOMIC DNA]</scope>
    <source>
        <strain evidence="6 11">ICMP 7846</strain>
    </source>
</reference>
<evidence type="ECO:0000313" key="14">
    <source>
        <dbReference type="Proteomes" id="UP000644192"/>
    </source>
</evidence>
<evidence type="ECO:0000313" key="8">
    <source>
        <dbReference type="EMBL" id="WOS75084.1"/>
    </source>
</evidence>
<protein>
    <submittedName>
        <fullName evidence="3">DUF1883 domain-containing protein</fullName>
    </submittedName>
</protein>
<evidence type="ECO:0000313" key="13">
    <source>
        <dbReference type="Proteomes" id="UP000433532"/>
    </source>
</evidence>
<dbReference type="Proteomes" id="UP000253594">
    <property type="component" value="Unassembled WGS sequence"/>
</dbReference>
<organism evidence="3 14">
    <name type="scientific">Pseudomonas aeruginosa</name>
    <dbReference type="NCBI Taxonomy" id="287"/>
    <lineage>
        <taxon>Bacteria</taxon>
        <taxon>Pseudomonadati</taxon>
        <taxon>Pseudomonadota</taxon>
        <taxon>Gammaproteobacteria</taxon>
        <taxon>Pseudomonadales</taxon>
        <taxon>Pseudomonadaceae</taxon>
        <taxon>Pseudomonas</taxon>
    </lineage>
</organism>
<feature type="domain" description="DUF1883" evidence="1">
    <location>
        <begin position="21"/>
        <end position="102"/>
    </location>
</feature>
<evidence type="ECO:0000313" key="5">
    <source>
        <dbReference type="EMBL" id="RCI72285.1"/>
    </source>
</evidence>
<evidence type="ECO:0000313" key="2">
    <source>
        <dbReference type="EMBL" id="MUI33434.1"/>
    </source>
</evidence>
<dbReference type="SUPFAM" id="SSF141099">
    <property type="entry name" value="Atu1913-like"/>
    <property type="match status" value="1"/>
</dbReference>
<sequence length="120" mass="13838">MAGADVLSLRSAPPQQRNRSMKFVHQREHLNEDDIVVIECSQQCNIRLMNDANFRSFKNGGRHSYHGGAFDRFPAKIKVPSTGFWNITIDTVTRRPISVTRKPNFKWSIKFVRRSGSQFT</sequence>
<dbReference type="EMBL" id="QORE01001014">
    <property type="protein sequence ID" value="RCI72285.1"/>
    <property type="molecule type" value="Genomic_DNA"/>
</dbReference>
<name>A0A0A8RQM7_PSEAI</name>
<evidence type="ECO:0000313" key="9">
    <source>
        <dbReference type="Proteomes" id="UP000194857"/>
    </source>
</evidence>